<keyword evidence="11" id="KW-0812">Transmembrane</keyword>
<keyword evidence="4" id="KW-0732">Signal</keyword>
<evidence type="ECO:0000313" key="15">
    <source>
        <dbReference type="Proteomes" id="UP000275408"/>
    </source>
</evidence>
<feature type="domain" description="Ig-like" evidence="12">
    <location>
        <begin position="268"/>
        <end position="353"/>
    </location>
</feature>
<keyword evidence="6 11" id="KW-0472">Membrane</keyword>
<dbReference type="Pfam" id="PF13927">
    <property type="entry name" value="Ig_3"/>
    <property type="match status" value="2"/>
</dbReference>
<evidence type="ECO:0000256" key="4">
    <source>
        <dbReference type="ARBA" id="ARBA00022729"/>
    </source>
</evidence>
<comment type="caution">
    <text evidence="14">The sequence shown here is derived from an EMBL/GenBank/DDBJ whole genome shotgun (WGS) entry which is preliminary data.</text>
</comment>
<evidence type="ECO:0000256" key="9">
    <source>
        <dbReference type="ARBA" id="ARBA00023319"/>
    </source>
</evidence>
<dbReference type="InterPro" id="IPR013098">
    <property type="entry name" value="Ig_I-set"/>
</dbReference>
<proteinExistence type="inferred from homology"/>
<evidence type="ECO:0000259" key="13">
    <source>
        <dbReference type="PROSITE" id="PS51406"/>
    </source>
</evidence>
<dbReference type="SMART" id="SM00408">
    <property type="entry name" value="IGc2"/>
    <property type="match status" value="3"/>
</dbReference>
<dbReference type="GO" id="GO:0005886">
    <property type="term" value="C:plasma membrane"/>
    <property type="evidence" value="ECO:0007669"/>
    <property type="project" value="UniProtKB-SubCell"/>
</dbReference>
<keyword evidence="5" id="KW-0677">Repeat</keyword>
<dbReference type="SUPFAM" id="SSF48726">
    <property type="entry name" value="Immunoglobulin"/>
    <property type="match status" value="3"/>
</dbReference>
<dbReference type="InterPro" id="IPR008160">
    <property type="entry name" value="Collagen"/>
</dbReference>
<keyword evidence="7" id="KW-1015">Disulfide bond</keyword>
<dbReference type="InterPro" id="IPR003599">
    <property type="entry name" value="Ig_sub"/>
</dbReference>
<dbReference type="Pfam" id="PF01391">
    <property type="entry name" value="Collagen"/>
    <property type="match status" value="1"/>
</dbReference>
<dbReference type="AlphaFoldDB" id="A0A3M6TUU3"/>
<comment type="subcellular location">
    <subcellularLocation>
        <location evidence="1">Cell membrane</location>
    </subcellularLocation>
</comment>
<feature type="transmembrane region" description="Helical" evidence="11">
    <location>
        <begin position="12"/>
        <end position="29"/>
    </location>
</feature>
<dbReference type="PROSITE" id="PS51406">
    <property type="entry name" value="FIBRINOGEN_C_2"/>
    <property type="match status" value="1"/>
</dbReference>
<evidence type="ECO:0000256" key="7">
    <source>
        <dbReference type="ARBA" id="ARBA00023157"/>
    </source>
</evidence>
<dbReference type="NCBIfam" id="NF040941">
    <property type="entry name" value="GGGWT_bact"/>
    <property type="match status" value="1"/>
</dbReference>
<reference evidence="14 15" key="1">
    <citation type="journal article" date="2018" name="Sci. Rep.">
        <title>Comparative analysis of the Pocillopora damicornis genome highlights role of immune system in coral evolution.</title>
        <authorList>
            <person name="Cunning R."/>
            <person name="Bay R.A."/>
            <person name="Gillette P."/>
            <person name="Baker A.C."/>
            <person name="Traylor-Knowles N."/>
        </authorList>
    </citation>
    <scope>NUCLEOTIDE SEQUENCE [LARGE SCALE GENOMIC DNA]</scope>
    <source>
        <strain evidence="14">RSMAS</strain>
        <tissue evidence="14">Whole animal</tissue>
    </source>
</reference>
<dbReference type="OrthoDB" id="428111at2759"/>
<evidence type="ECO:0000256" key="11">
    <source>
        <dbReference type="SAM" id="Phobius"/>
    </source>
</evidence>
<evidence type="ECO:0000256" key="3">
    <source>
        <dbReference type="ARBA" id="ARBA00022475"/>
    </source>
</evidence>
<feature type="compositionally biased region" description="Low complexity" evidence="10">
    <location>
        <begin position="142"/>
        <end position="154"/>
    </location>
</feature>
<accession>A0A3M6TUU3</accession>
<dbReference type="InterPro" id="IPR036179">
    <property type="entry name" value="Ig-like_dom_sf"/>
</dbReference>
<dbReference type="PANTHER" id="PTHR12231:SF253">
    <property type="entry name" value="DPR-INTERACTING PROTEIN ETA, ISOFORM B-RELATED"/>
    <property type="match status" value="1"/>
</dbReference>
<dbReference type="Gene3D" id="2.60.120.1000">
    <property type="match status" value="1"/>
</dbReference>
<evidence type="ECO:0000256" key="10">
    <source>
        <dbReference type="SAM" id="MobiDB-lite"/>
    </source>
</evidence>
<dbReference type="PANTHER" id="PTHR12231">
    <property type="entry name" value="CTX-RELATED TYPE I TRANSMEMBRANE PROTEIN"/>
    <property type="match status" value="1"/>
</dbReference>
<comment type="similarity">
    <text evidence="2">Belongs to the immunoglobulin superfamily. DCC family.</text>
</comment>
<organism evidence="14 15">
    <name type="scientific">Pocillopora damicornis</name>
    <name type="common">Cauliflower coral</name>
    <name type="synonym">Millepora damicornis</name>
    <dbReference type="NCBI Taxonomy" id="46731"/>
    <lineage>
        <taxon>Eukaryota</taxon>
        <taxon>Metazoa</taxon>
        <taxon>Cnidaria</taxon>
        <taxon>Anthozoa</taxon>
        <taxon>Hexacorallia</taxon>
        <taxon>Scleractinia</taxon>
        <taxon>Astrocoeniina</taxon>
        <taxon>Pocilloporidae</taxon>
        <taxon>Pocillopora</taxon>
    </lineage>
</organism>
<evidence type="ECO:0000256" key="8">
    <source>
        <dbReference type="ARBA" id="ARBA00023180"/>
    </source>
</evidence>
<feature type="compositionally biased region" description="Pro residues" evidence="10">
    <location>
        <begin position="156"/>
        <end position="165"/>
    </location>
</feature>
<gene>
    <name evidence="14" type="ORF">pdam_00016480</name>
</gene>
<dbReference type="Pfam" id="PF07679">
    <property type="entry name" value="I-set"/>
    <property type="match status" value="1"/>
</dbReference>
<dbReference type="InterPro" id="IPR007110">
    <property type="entry name" value="Ig-like_dom"/>
</dbReference>
<dbReference type="SUPFAM" id="SSF56496">
    <property type="entry name" value="Fibrinogen C-terminal domain-like"/>
    <property type="match status" value="1"/>
</dbReference>
<keyword evidence="15" id="KW-1185">Reference proteome</keyword>
<keyword evidence="9" id="KW-0393">Immunoglobulin domain</keyword>
<evidence type="ECO:0000256" key="6">
    <source>
        <dbReference type="ARBA" id="ARBA00023136"/>
    </source>
</evidence>
<dbReference type="PROSITE" id="PS50835">
    <property type="entry name" value="IG_LIKE"/>
    <property type="match status" value="3"/>
</dbReference>
<keyword evidence="8" id="KW-0325">Glycoprotein</keyword>
<feature type="compositionally biased region" description="Basic residues" evidence="10">
    <location>
        <begin position="116"/>
        <end position="127"/>
    </location>
</feature>
<dbReference type="FunFam" id="2.60.40.10:FF:000273">
    <property type="entry name" value="contactin-3 isoform X1"/>
    <property type="match status" value="1"/>
</dbReference>
<feature type="domain" description="Ig-like" evidence="12">
    <location>
        <begin position="356"/>
        <end position="438"/>
    </location>
</feature>
<dbReference type="InterPro" id="IPR051170">
    <property type="entry name" value="Neural/epithelial_adhesion"/>
</dbReference>
<evidence type="ECO:0000259" key="12">
    <source>
        <dbReference type="PROSITE" id="PS50835"/>
    </source>
</evidence>
<dbReference type="GO" id="GO:0005201">
    <property type="term" value="F:extracellular matrix structural constituent"/>
    <property type="evidence" value="ECO:0007669"/>
    <property type="project" value="InterPro"/>
</dbReference>
<evidence type="ECO:0000256" key="1">
    <source>
        <dbReference type="ARBA" id="ARBA00004236"/>
    </source>
</evidence>
<dbReference type="GO" id="GO:0005576">
    <property type="term" value="C:extracellular region"/>
    <property type="evidence" value="ECO:0007669"/>
    <property type="project" value="UniProtKB-SubCell"/>
</dbReference>
<dbReference type="InterPro" id="IPR003598">
    <property type="entry name" value="Ig_sub2"/>
</dbReference>
<feature type="region of interest" description="Disordered" evidence="10">
    <location>
        <begin position="116"/>
        <end position="180"/>
    </location>
</feature>
<evidence type="ECO:0000256" key="2">
    <source>
        <dbReference type="ARBA" id="ARBA00009588"/>
    </source>
</evidence>
<dbReference type="EMBL" id="RCHS01002879">
    <property type="protein sequence ID" value="RMX45126.1"/>
    <property type="molecule type" value="Genomic_DNA"/>
</dbReference>
<dbReference type="SMART" id="SM00409">
    <property type="entry name" value="IG"/>
    <property type="match status" value="3"/>
</dbReference>
<feature type="domain" description="Fibrinogen C-terminal" evidence="13">
    <location>
        <begin position="439"/>
        <end position="495"/>
    </location>
</feature>
<dbReference type="FunFam" id="2.60.40.10:FF:000299">
    <property type="entry name" value="protogenin isoform X2"/>
    <property type="match status" value="1"/>
</dbReference>
<dbReference type="InterPro" id="IPR013783">
    <property type="entry name" value="Ig-like_fold"/>
</dbReference>
<sequence length="654" mass="70348">MKKSQPRQASSTLVFLTVICLVGFIHVEVELHVHRKMLQELNQLKEENLQIRNKGSDEDMSSLEHTSDKDLEFHVRHKRRVQTLKNKRNVSDSIDRDVIQREVRLALSDITCKVHCPKSTRGKRGRPGLKGPPGKHGPPGPQGIKGPKGNQGPPGTQGPPGPIGPPGVKGNPGKSTSTPSIVVLPKSQVVNASGTASFQCLAAGNPEPEVTWLKQNSTLPTDKRIVASRGSLVITSVTSGDDGMYTCVAKNILGMMNATAALSIQVGANIIRKPSSVLVEENQNVTLVCQASGQPTPTVTWQKALSQLPRKKTTVVNGTLTISNIEKADGGAYACVATNLLGEDSAVAQVTVLDTLKFRITPPQKVNVSASSKVVLHCAAQGALNIFWKKSGQALPQNHVLYPNGTLLLTKVSPNEAGSYSCEAKNFQRSIEATSVVEVFKPGPKSGCSRIKAEKPGAPSGNYIIDPDGKGGVTPFSVYCDMSDKGGVGVTVISHDSESRTHVGNTNGCESPGCYRKDVRYTGVSTAQLAALTQVSKNCEQFIKYECKNDVASVSDGYAWWVSRNGTRMNYWGGARGHYRMCACGVTNSCTTSKRCNCDGNWFLFNKAGWREDSGLLTDKSVLPVSQIRLGDLGDWPREEGYHTLGKLKCNGEA</sequence>
<name>A0A3M6TUU3_POCDA</name>
<evidence type="ECO:0008006" key="16">
    <source>
        <dbReference type="Google" id="ProtNLM"/>
    </source>
</evidence>
<feature type="domain" description="Ig-like" evidence="12">
    <location>
        <begin position="179"/>
        <end position="263"/>
    </location>
</feature>
<keyword evidence="3" id="KW-1003">Cell membrane</keyword>
<dbReference type="GO" id="GO:0005581">
    <property type="term" value="C:collagen trimer"/>
    <property type="evidence" value="ECO:0007669"/>
    <property type="project" value="UniProtKB-KW"/>
</dbReference>
<evidence type="ECO:0000313" key="14">
    <source>
        <dbReference type="EMBL" id="RMX45126.1"/>
    </source>
</evidence>
<dbReference type="Proteomes" id="UP000275408">
    <property type="component" value="Unassembled WGS sequence"/>
</dbReference>
<keyword evidence="11" id="KW-1133">Transmembrane helix</keyword>
<dbReference type="Gene3D" id="2.60.40.10">
    <property type="entry name" value="Immunoglobulins"/>
    <property type="match status" value="3"/>
</dbReference>
<evidence type="ECO:0000256" key="5">
    <source>
        <dbReference type="ARBA" id="ARBA00022737"/>
    </source>
</evidence>
<dbReference type="InterPro" id="IPR036056">
    <property type="entry name" value="Fibrinogen-like_C"/>
</dbReference>
<dbReference type="InterPro" id="IPR002181">
    <property type="entry name" value="Fibrinogen_a/b/g_C_dom"/>
</dbReference>
<protein>
    <recommendedName>
        <fullName evidence="16">Ig-like domain-containing protein</fullName>
    </recommendedName>
</protein>